<gene>
    <name evidence="1" type="ORF">GCM10023224_05430</name>
</gene>
<comment type="caution">
    <text evidence="1">The sequence shown here is derived from an EMBL/GenBank/DDBJ whole genome shotgun (WGS) entry which is preliminary data.</text>
</comment>
<organism evidence="1 2">
    <name type="scientific">Streptomonospora halophila</name>
    <dbReference type="NCBI Taxonomy" id="427369"/>
    <lineage>
        <taxon>Bacteria</taxon>
        <taxon>Bacillati</taxon>
        <taxon>Actinomycetota</taxon>
        <taxon>Actinomycetes</taxon>
        <taxon>Streptosporangiales</taxon>
        <taxon>Nocardiopsidaceae</taxon>
        <taxon>Streptomonospora</taxon>
    </lineage>
</organism>
<name>A0ABP9G5A4_9ACTN</name>
<dbReference type="EMBL" id="BAABIK010000002">
    <property type="protein sequence ID" value="GAA4928965.1"/>
    <property type="molecule type" value="Genomic_DNA"/>
</dbReference>
<accession>A0ABP9G5A4</accession>
<sequence length="78" mass="8886">MARYHVAYETELVAHITVEAENRDEATSKAADLLVMTQNRISPHLDAVSNADPNVEFGEEWRLSRVDWLNRHGRTIPA</sequence>
<evidence type="ECO:0000313" key="1">
    <source>
        <dbReference type="EMBL" id="GAA4928965.1"/>
    </source>
</evidence>
<dbReference type="RefSeq" id="WP_345555320.1">
    <property type="nucleotide sequence ID" value="NZ_BAABIK010000002.1"/>
</dbReference>
<evidence type="ECO:0000313" key="2">
    <source>
        <dbReference type="Proteomes" id="UP001499993"/>
    </source>
</evidence>
<reference evidence="2" key="1">
    <citation type="journal article" date="2019" name="Int. J. Syst. Evol. Microbiol.">
        <title>The Global Catalogue of Microorganisms (GCM) 10K type strain sequencing project: providing services to taxonomists for standard genome sequencing and annotation.</title>
        <authorList>
            <consortium name="The Broad Institute Genomics Platform"/>
            <consortium name="The Broad Institute Genome Sequencing Center for Infectious Disease"/>
            <person name="Wu L."/>
            <person name="Ma J."/>
        </authorList>
    </citation>
    <scope>NUCLEOTIDE SEQUENCE [LARGE SCALE GENOMIC DNA]</scope>
    <source>
        <strain evidence="2">JCM 18123</strain>
    </source>
</reference>
<protein>
    <submittedName>
        <fullName evidence="1">Uncharacterized protein</fullName>
    </submittedName>
</protein>
<dbReference type="Proteomes" id="UP001499993">
    <property type="component" value="Unassembled WGS sequence"/>
</dbReference>
<keyword evidence="2" id="KW-1185">Reference proteome</keyword>
<proteinExistence type="predicted"/>